<keyword evidence="4 6" id="KW-1133">Transmembrane helix</keyword>
<dbReference type="PANTHER" id="PTHR43701">
    <property type="entry name" value="MEMBRANE TRANSPORTER PROTEIN MJ0441-RELATED"/>
    <property type="match status" value="1"/>
</dbReference>
<gene>
    <name evidence="8" type="ORF">QS713_02935</name>
</gene>
<keyword evidence="6" id="KW-1003">Cell membrane</keyword>
<evidence type="ECO:0000256" key="6">
    <source>
        <dbReference type="RuleBase" id="RU363041"/>
    </source>
</evidence>
<organism evidence="8 9">
    <name type="scientific">Gleimia hominis</name>
    <dbReference type="NCBI Taxonomy" id="595468"/>
    <lineage>
        <taxon>Bacteria</taxon>
        <taxon>Bacillati</taxon>
        <taxon>Actinomycetota</taxon>
        <taxon>Actinomycetes</taxon>
        <taxon>Actinomycetales</taxon>
        <taxon>Actinomycetaceae</taxon>
        <taxon>Gleimia</taxon>
    </lineage>
</organism>
<evidence type="ECO:0000256" key="7">
    <source>
        <dbReference type="SAM" id="MobiDB-lite"/>
    </source>
</evidence>
<dbReference type="InterPro" id="IPR051598">
    <property type="entry name" value="TSUP/Inactive_protease-like"/>
</dbReference>
<evidence type="ECO:0000256" key="3">
    <source>
        <dbReference type="ARBA" id="ARBA00022692"/>
    </source>
</evidence>
<evidence type="ECO:0000256" key="5">
    <source>
        <dbReference type="ARBA" id="ARBA00023136"/>
    </source>
</evidence>
<proteinExistence type="inferred from homology"/>
<name>A0ABU3I9H1_9ACTO</name>
<evidence type="ECO:0000313" key="9">
    <source>
        <dbReference type="Proteomes" id="UP001247542"/>
    </source>
</evidence>
<dbReference type="EMBL" id="JASXSX010000001">
    <property type="protein sequence ID" value="MDT3767021.1"/>
    <property type="molecule type" value="Genomic_DNA"/>
</dbReference>
<comment type="caution">
    <text evidence="8">The sequence shown here is derived from an EMBL/GenBank/DDBJ whole genome shotgun (WGS) entry which is preliminary data.</text>
</comment>
<feature type="transmembrane region" description="Helical" evidence="6">
    <location>
        <begin position="42"/>
        <end position="59"/>
    </location>
</feature>
<keyword evidence="5 6" id="KW-0472">Membrane</keyword>
<dbReference type="RefSeq" id="WP_313272305.1">
    <property type="nucleotide sequence ID" value="NZ_JASXSX010000001.1"/>
</dbReference>
<sequence>MIVALLVGVLVGLVVGVLGAGGGILAVPALTLLLGQPPHGAAAGSLLIVLATSLVALPHRFNRHEARVKEGVVFGLLSAVGSVVGARLSAFVPGWLLFTLFGLMVGVVGVQMLVKTRASSAGAEQAASTPQSTPAESRPDQQLNSASADVTGVQIPGGTWKRNGVKLFFAALVTGLLTGFFGVGGGFLIVPVLTLLMHYPIREASGTSLIVMSLASVFGLIARIGQPLNVDWGVVVFFMVGSMVGGVVGGPLSTRIRPVMLQRIFGFLLLIVCAASLASVVV</sequence>
<feature type="transmembrane region" description="Helical" evidence="6">
    <location>
        <begin position="232"/>
        <end position="252"/>
    </location>
</feature>
<feature type="region of interest" description="Disordered" evidence="7">
    <location>
        <begin position="123"/>
        <end position="147"/>
    </location>
</feature>
<dbReference type="InterPro" id="IPR002781">
    <property type="entry name" value="TM_pro_TauE-like"/>
</dbReference>
<feature type="compositionally biased region" description="Polar residues" evidence="7">
    <location>
        <begin position="126"/>
        <end position="147"/>
    </location>
</feature>
<dbReference type="Proteomes" id="UP001247542">
    <property type="component" value="Unassembled WGS sequence"/>
</dbReference>
<protein>
    <recommendedName>
        <fullName evidence="6">Probable membrane transporter protein</fullName>
    </recommendedName>
</protein>
<evidence type="ECO:0000256" key="1">
    <source>
        <dbReference type="ARBA" id="ARBA00004141"/>
    </source>
</evidence>
<dbReference type="PANTHER" id="PTHR43701:SF2">
    <property type="entry name" value="MEMBRANE TRANSPORTER PROTEIN YJNA-RELATED"/>
    <property type="match status" value="1"/>
</dbReference>
<feature type="transmembrane region" description="Helical" evidence="6">
    <location>
        <begin position="264"/>
        <end position="281"/>
    </location>
</feature>
<reference evidence="8 9" key="1">
    <citation type="submission" date="2023-06" db="EMBL/GenBank/DDBJ databases">
        <title>Draft genome sequence of Gleimia hominis type strain CCUG 57540T.</title>
        <authorList>
            <person name="Salva-Serra F."/>
            <person name="Cardew S."/>
            <person name="Jensie Markopoulos S."/>
            <person name="Ohlen M."/>
            <person name="Inganas E."/>
            <person name="Svensson-Stadler L."/>
            <person name="Moore E.R.B."/>
        </authorList>
    </citation>
    <scope>NUCLEOTIDE SEQUENCE [LARGE SCALE GENOMIC DNA]</scope>
    <source>
        <strain evidence="8 9">CCUG 57540</strain>
    </source>
</reference>
<dbReference type="Pfam" id="PF01925">
    <property type="entry name" value="TauE"/>
    <property type="match status" value="1"/>
</dbReference>
<evidence type="ECO:0000256" key="2">
    <source>
        <dbReference type="ARBA" id="ARBA00009142"/>
    </source>
</evidence>
<keyword evidence="3 6" id="KW-0812">Transmembrane</keyword>
<feature type="transmembrane region" description="Helical" evidence="6">
    <location>
        <begin position="205"/>
        <end position="225"/>
    </location>
</feature>
<feature type="transmembrane region" description="Helical" evidence="6">
    <location>
        <begin position="167"/>
        <end position="193"/>
    </location>
</feature>
<keyword evidence="9" id="KW-1185">Reference proteome</keyword>
<evidence type="ECO:0000313" key="8">
    <source>
        <dbReference type="EMBL" id="MDT3767021.1"/>
    </source>
</evidence>
<accession>A0ABU3I9H1</accession>
<feature type="transmembrane region" description="Helical" evidence="6">
    <location>
        <begin position="95"/>
        <end position="114"/>
    </location>
</feature>
<comment type="subcellular location">
    <subcellularLocation>
        <location evidence="6">Cell membrane</location>
        <topology evidence="6">Multi-pass membrane protein</topology>
    </subcellularLocation>
    <subcellularLocation>
        <location evidence="1">Membrane</location>
        <topology evidence="1">Multi-pass membrane protein</topology>
    </subcellularLocation>
</comment>
<feature type="transmembrane region" description="Helical" evidence="6">
    <location>
        <begin position="71"/>
        <end position="89"/>
    </location>
</feature>
<evidence type="ECO:0000256" key="4">
    <source>
        <dbReference type="ARBA" id="ARBA00022989"/>
    </source>
</evidence>
<comment type="similarity">
    <text evidence="2 6">Belongs to the 4-toluene sulfonate uptake permease (TSUP) (TC 2.A.102) family.</text>
</comment>